<evidence type="ECO:0000256" key="4">
    <source>
        <dbReference type="ARBA" id="ARBA00023004"/>
    </source>
</evidence>
<evidence type="ECO:0000256" key="1">
    <source>
        <dbReference type="ARBA" id="ARBA00022485"/>
    </source>
</evidence>
<dbReference type="Gene3D" id="1.10.1060.10">
    <property type="entry name" value="Alpha-helical ferredoxin"/>
    <property type="match status" value="1"/>
</dbReference>
<dbReference type="SUPFAM" id="SSF46548">
    <property type="entry name" value="alpha-helical ferredoxin"/>
    <property type="match status" value="1"/>
</dbReference>
<name>A0ABT7PIB2_9BACT</name>
<dbReference type="EMBL" id="JASZZN010000007">
    <property type="protein sequence ID" value="MDM4016039.1"/>
    <property type="molecule type" value="Genomic_DNA"/>
</dbReference>
<reference evidence="8 9" key="1">
    <citation type="submission" date="2023-06" db="EMBL/GenBank/DDBJ databases">
        <title>Roseiconus lacunae JC819 isolated from Gulf of Mannar region, Tamil Nadu.</title>
        <authorList>
            <person name="Pk S."/>
            <person name="Ch S."/>
            <person name="Ch V.R."/>
        </authorList>
    </citation>
    <scope>NUCLEOTIDE SEQUENCE [LARGE SCALE GENOMIC DNA]</scope>
    <source>
        <strain evidence="8 9">JC819</strain>
    </source>
</reference>
<keyword evidence="5 6" id="KW-0411">Iron-sulfur</keyword>
<keyword evidence="2 6" id="KW-0479">Metal-binding</keyword>
<evidence type="ECO:0000313" key="9">
    <source>
        <dbReference type="Proteomes" id="UP001239462"/>
    </source>
</evidence>
<keyword evidence="6" id="KW-0813">Transport</keyword>
<dbReference type="Pfam" id="PF02754">
    <property type="entry name" value="CCG"/>
    <property type="match status" value="2"/>
</dbReference>
<dbReference type="Proteomes" id="UP001239462">
    <property type="component" value="Unassembled WGS sequence"/>
</dbReference>
<keyword evidence="4 6" id="KW-0408">Iron</keyword>
<evidence type="ECO:0000259" key="7">
    <source>
        <dbReference type="PROSITE" id="PS51379"/>
    </source>
</evidence>
<comment type="function">
    <text evidence="6">Component of a complex that catalyzes the oxidation of glycolate to glyoxylate.</text>
</comment>
<keyword evidence="9" id="KW-1185">Reference proteome</keyword>
<comment type="cofactor">
    <cofactor evidence="6">
        <name>[4Fe-4S] cluster</name>
        <dbReference type="ChEBI" id="CHEBI:49883"/>
    </cofactor>
    <text evidence="6">Binds 2 [4Fe-4S] clusters.</text>
</comment>
<dbReference type="InterPro" id="IPR017900">
    <property type="entry name" value="4Fe4S_Fe_S_CS"/>
</dbReference>
<dbReference type="PROSITE" id="PS00198">
    <property type="entry name" value="4FE4S_FER_1"/>
    <property type="match status" value="2"/>
</dbReference>
<dbReference type="EC" id="1.1.99.14" evidence="6"/>
<dbReference type="PIRSF" id="PIRSF000139">
    <property type="entry name" value="Glc_ox_4Fe-4S"/>
    <property type="match status" value="1"/>
</dbReference>
<keyword evidence="6" id="KW-0249">Electron transport</keyword>
<dbReference type="RefSeq" id="WP_289163641.1">
    <property type="nucleotide sequence ID" value="NZ_JASZZN010000007.1"/>
</dbReference>
<accession>A0ABT7PIB2</accession>
<evidence type="ECO:0000256" key="3">
    <source>
        <dbReference type="ARBA" id="ARBA00022737"/>
    </source>
</evidence>
<evidence type="ECO:0000256" key="2">
    <source>
        <dbReference type="ARBA" id="ARBA00022723"/>
    </source>
</evidence>
<evidence type="ECO:0000256" key="6">
    <source>
        <dbReference type="PIRNR" id="PIRNR000139"/>
    </source>
</evidence>
<evidence type="ECO:0000313" key="8">
    <source>
        <dbReference type="EMBL" id="MDM4016039.1"/>
    </source>
</evidence>
<dbReference type="PANTHER" id="PTHR32479">
    <property type="entry name" value="GLYCOLATE OXIDASE IRON-SULFUR SUBUNIT"/>
    <property type="match status" value="1"/>
</dbReference>
<organism evidence="8 9">
    <name type="scientific">Roseiconus lacunae</name>
    <dbReference type="NCBI Taxonomy" id="2605694"/>
    <lineage>
        <taxon>Bacteria</taxon>
        <taxon>Pseudomonadati</taxon>
        <taxon>Planctomycetota</taxon>
        <taxon>Planctomycetia</taxon>
        <taxon>Pirellulales</taxon>
        <taxon>Pirellulaceae</taxon>
        <taxon>Roseiconus</taxon>
    </lineage>
</organism>
<comment type="catalytic activity">
    <reaction evidence="6">
        <text>(R)-lactate + A = pyruvate + AH2</text>
        <dbReference type="Rhea" id="RHEA:15089"/>
        <dbReference type="ChEBI" id="CHEBI:13193"/>
        <dbReference type="ChEBI" id="CHEBI:15361"/>
        <dbReference type="ChEBI" id="CHEBI:16004"/>
        <dbReference type="ChEBI" id="CHEBI:17499"/>
    </reaction>
</comment>
<dbReference type="InterPro" id="IPR017896">
    <property type="entry name" value="4Fe4S_Fe-S-bd"/>
</dbReference>
<sequence>MRHEIDREKFGAMGPVMADAVSQCVHCGFCLSACPTYQELGRETDSPRGRIILMKEVLEGTVPLESASPHLDACLGCLGCVPACPSEVPYGDLISPFRALHEKQKPKTLGDRLKRQLAQSTLPYPTRFRMAAMSGKLVKPLARFLPQPLRVMLDMLPSRLPRRQRLAETYPAKTNRRGRVALLAGCAQQVLAPDINLATIEVLNRNGIEVVVPKGQGCCGALSWHVGNLSAARQMAIKNLAVFDMEVDAVVTNAAGCGSGIHEYPLILKGTEHESAARRLAKQTMDVSVYLASLDSLEPIPKPRSVKTIAYHDACHLANAQGVRFQPRELLDKIPGVNLVEVADGHLCCGSAGTYNIDQPEIATSLGKQKAMHVDETGASVVAMGNIGCMAQIEKHLGERGSLVKVRHTMQVLRDAYCQTEMTS</sequence>
<feature type="domain" description="4Fe-4S ferredoxin-type" evidence="7">
    <location>
        <begin position="65"/>
        <end position="94"/>
    </location>
</feature>
<dbReference type="PROSITE" id="PS51379">
    <property type="entry name" value="4FE4S_FER_2"/>
    <property type="match status" value="2"/>
</dbReference>
<keyword evidence="3" id="KW-0677">Repeat</keyword>
<comment type="catalytic activity">
    <reaction evidence="6">
        <text>glycolate + A = glyoxylate + AH2</text>
        <dbReference type="Rhea" id="RHEA:21264"/>
        <dbReference type="ChEBI" id="CHEBI:13193"/>
        <dbReference type="ChEBI" id="CHEBI:17499"/>
        <dbReference type="ChEBI" id="CHEBI:29805"/>
        <dbReference type="ChEBI" id="CHEBI:36655"/>
        <dbReference type="EC" id="1.1.99.14"/>
    </reaction>
</comment>
<dbReference type="InterPro" id="IPR004017">
    <property type="entry name" value="Cys_rich_dom"/>
</dbReference>
<protein>
    <recommendedName>
        <fullName evidence="6">Glycolate oxidase iron-sulfur subunit</fullName>
        <ecNumber evidence="6">1.1.99.14</ecNumber>
    </recommendedName>
</protein>
<evidence type="ECO:0000256" key="5">
    <source>
        <dbReference type="ARBA" id="ARBA00023014"/>
    </source>
</evidence>
<dbReference type="Pfam" id="PF13183">
    <property type="entry name" value="Fer4_8"/>
    <property type="match status" value="1"/>
</dbReference>
<proteinExistence type="predicted"/>
<feature type="domain" description="4Fe-4S ferredoxin-type" evidence="7">
    <location>
        <begin position="14"/>
        <end position="45"/>
    </location>
</feature>
<comment type="caution">
    <text evidence="8">The sequence shown here is derived from an EMBL/GenBank/DDBJ whole genome shotgun (WGS) entry which is preliminary data.</text>
</comment>
<gene>
    <name evidence="8" type="ORF">QTN89_11395</name>
</gene>
<dbReference type="InterPro" id="IPR009051">
    <property type="entry name" value="Helical_ferredxn"/>
</dbReference>
<keyword evidence="1 6" id="KW-0004">4Fe-4S</keyword>
<dbReference type="PANTHER" id="PTHR32479:SF17">
    <property type="entry name" value="GLYCOLATE OXIDASE IRON-SULFUR SUBUNIT"/>
    <property type="match status" value="1"/>
</dbReference>
<dbReference type="InterPro" id="IPR012257">
    <property type="entry name" value="Glc_ox_4Fe-4S"/>
</dbReference>